<keyword evidence="1" id="KW-1133">Transmembrane helix</keyword>
<dbReference type="RefSeq" id="WP_202007866.1">
    <property type="nucleotide sequence ID" value="NZ_JAERRB010000001.1"/>
</dbReference>
<proteinExistence type="predicted"/>
<evidence type="ECO:0000313" key="3">
    <source>
        <dbReference type="Proteomes" id="UP000613030"/>
    </source>
</evidence>
<evidence type="ECO:0000313" key="2">
    <source>
        <dbReference type="EMBL" id="MBL0740538.1"/>
    </source>
</evidence>
<sequence>MEKLTTLNLTFDRIIIQLVTPGLIAAYPYILLFFHEREDSKEFFLSNKDGIFIAFLIVIGLIVGLLLENIGSRIELHYYDRKQKEKDSGFVDTWQKFLQLPIKGDGENEPVGHGYIRNILFRMKFELSVGVALLFMVVGLGIYNADNTIFKSCYLNLLLVYVLPIALSLYLILFEGYASAKILGETRKLLVIKYYK</sequence>
<feature type="transmembrane region" description="Helical" evidence="1">
    <location>
        <begin position="125"/>
        <end position="145"/>
    </location>
</feature>
<keyword evidence="3" id="KW-1185">Reference proteome</keyword>
<gene>
    <name evidence="2" type="ORF">JI741_04875</name>
</gene>
<name>A0ABS1KM41_9BACT</name>
<comment type="caution">
    <text evidence="2">The sequence shown here is derived from an EMBL/GenBank/DDBJ whole genome shotgun (WGS) entry which is preliminary data.</text>
</comment>
<evidence type="ECO:0000256" key="1">
    <source>
        <dbReference type="SAM" id="Phobius"/>
    </source>
</evidence>
<reference evidence="2 3" key="1">
    <citation type="submission" date="2021-01" db="EMBL/GenBank/DDBJ databases">
        <title>Chryseolinea sp. Jin1 Genome sequencing and assembly.</title>
        <authorList>
            <person name="Kim I."/>
        </authorList>
    </citation>
    <scope>NUCLEOTIDE SEQUENCE [LARGE SCALE GENOMIC DNA]</scope>
    <source>
        <strain evidence="2 3">Jin1</strain>
    </source>
</reference>
<accession>A0ABS1KM41</accession>
<dbReference type="EMBL" id="JAERRB010000001">
    <property type="protein sequence ID" value="MBL0740538.1"/>
    <property type="molecule type" value="Genomic_DNA"/>
</dbReference>
<evidence type="ECO:0008006" key="4">
    <source>
        <dbReference type="Google" id="ProtNLM"/>
    </source>
</evidence>
<keyword evidence="1" id="KW-0812">Transmembrane</keyword>
<organism evidence="2 3">
    <name type="scientific">Chryseolinea lacunae</name>
    <dbReference type="NCBI Taxonomy" id="2801331"/>
    <lineage>
        <taxon>Bacteria</taxon>
        <taxon>Pseudomonadati</taxon>
        <taxon>Bacteroidota</taxon>
        <taxon>Cytophagia</taxon>
        <taxon>Cytophagales</taxon>
        <taxon>Fulvivirgaceae</taxon>
        <taxon>Chryseolinea</taxon>
    </lineage>
</organism>
<dbReference type="Proteomes" id="UP000613030">
    <property type="component" value="Unassembled WGS sequence"/>
</dbReference>
<feature type="transmembrane region" description="Helical" evidence="1">
    <location>
        <begin position="12"/>
        <end position="30"/>
    </location>
</feature>
<keyword evidence="1" id="KW-0472">Membrane</keyword>
<feature type="transmembrane region" description="Helical" evidence="1">
    <location>
        <begin position="50"/>
        <end position="67"/>
    </location>
</feature>
<feature type="transmembrane region" description="Helical" evidence="1">
    <location>
        <begin position="157"/>
        <end position="178"/>
    </location>
</feature>
<protein>
    <recommendedName>
        <fullName evidence="4">RDD domain-containing protein</fullName>
    </recommendedName>
</protein>